<name>A0A061R730_9CHLO</name>
<evidence type="ECO:0000259" key="3">
    <source>
        <dbReference type="PROSITE" id="PS50142"/>
    </source>
</evidence>
<organism evidence="4">
    <name type="scientific">Tetraselmis sp. GSL018</name>
    <dbReference type="NCBI Taxonomy" id="582737"/>
    <lineage>
        <taxon>Eukaryota</taxon>
        <taxon>Viridiplantae</taxon>
        <taxon>Chlorophyta</taxon>
        <taxon>core chlorophytes</taxon>
        <taxon>Chlorodendrophyceae</taxon>
        <taxon>Chlorodendrales</taxon>
        <taxon>Chlorodendraceae</taxon>
        <taxon>Tetraselmis</taxon>
    </lineage>
</organism>
<dbReference type="PANTHER" id="PTHR14950">
    <property type="entry name" value="DICER-RELATED"/>
    <property type="match status" value="1"/>
</dbReference>
<dbReference type="EMBL" id="GBEZ01020155">
    <property type="protein sequence ID" value="JAC66485.1"/>
    <property type="molecule type" value="Transcribed_RNA"/>
</dbReference>
<dbReference type="Pfam" id="PF00636">
    <property type="entry name" value="Ribonuclease_3"/>
    <property type="match status" value="1"/>
</dbReference>
<dbReference type="PROSITE" id="PS50142">
    <property type="entry name" value="RNASE_3_2"/>
    <property type="match status" value="1"/>
</dbReference>
<sequence>MVPRPRAVAWSSDPDVPEFARRGLQLGPADDSARAHVSAACGFAFRNNALVREALTHCSRQFEPSYQRLEFLGDAVLDFAVTSALYEHRGCFTPGVITYARQAAVSNDTLARRCVAMGLHARIRHFSKNLATSVAATVRAVEEAPPLELGPPEPEEGSGGSDVDGSDDEVVIVEPKPKRHKLCKSCADVVESLIGAMFVEAARDSAGTEDPEEGVSCLTGIPRRCRDKAQEVVAEKVLSHIVPLEECGALRRARGEA</sequence>
<dbReference type="SUPFAM" id="SSF69065">
    <property type="entry name" value="RNase III domain-like"/>
    <property type="match status" value="1"/>
</dbReference>
<keyword evidence="1" id="KW-0378">Hydrolase</keyword>
<dbReference type="InterPro" id="IPR000999">
    <property type="entry name" value="RNase_III_dom"/>
</dbReference>
<protein>
    <submittedName>
        <fullName evidence="4">Endoribonuclease Dicer</fullName>
    </submittedName>
</protein>
<evidence type="ECO:0000256" key="1">
    <source>
        <dbReference type="ARBA" id="ARBA00022801"/>
    </source>
</evidence>
<dbReference type="CDD" id="cd00593">
    <property type="entry name" value="RIBOc"/>
    <property type="match status" value="1"/>
</dbReference>
<dbReference type="PROSITE" id="PS00517">
    <property type="entry name" value="RNASE_3_1"/>
    <property type="match status" value="1"/>
</dbReference>
<dbReference type="AlphaFoldDB" id="A0A061R730"/>
<dbReference type="GO" id="GO:0030422">
    <property type="term" value="P:siRNA processing"/>
    <property type="evidence" value="ECO:0007669"/>
    <property type="project" value="TreeGrafter"/>
</dbReference>
<dbReference type="Gene3D" id="1.10.1520.10">
    <property type="entry name" value="Ribonuclease III domain"/>
    <property type="match status" value="1"/>
</dbReference>
<reference evidence="4" key="1">
    <citation type="submission" date="2014-05" db="EMBL/GenBank/DDBJ databases">
        <title>The transcriptome of the halophilic microalga Tetraselmis sp. GSL018 isolated from the Great Salt Lake, Utah.</title>
        <authorList>
            <person name="Jinkerson R.E."/>
            <person name="D'Adamo S."/>
            <person name="Posewitz M.C."/>
        </authorList>
    </citation>
    <scope>NUCLEOTIDE SEQUENCE</scope>
    <source>
        <strain evidence="4">GSL018</strain>
    </source>
</reference>
<gene>
    <name evidence="4" type="primary">DICER1</name>
    <name evidence="4" type="ORF">TSPGSL018_13537</name>
</gene>
<feature type="region of interest" description="Disordered" evidence="2">
    <location>
        <begin position="143"/>
        <end position="167"/>
    </location>
</feature>
<dbReference type="SMART" id="SM00535">
    <property type="entry name" value="RIBOc"/>
    <property type="match status" value="1"/>
</dbReference>
<dbReference type="GO" id="GO:0005737">
    <property type="term" value="C:cytoplasm"/>
    <property type="evidence" value="ECO:0007669"/>
    <property type="project" value="TreeGrafter"/>
</dbReference>
<dbReference type="InterPro" id="IPR036389">
    <property type="entry name" value="RNase_III_sf"/>
</dbReference>
<accession>A0A061R730</accession>
<evidence type="ECO:0000313" key="4">
    <source>
        <dbReference type="EMBL" id="JAC66485.1"/>
    </source>
</evidence>
<proteinExistence type="predicted"/>
<dbReference type="GO" id="GO:0004525">
    <property type="term" value="F:ribonuclease III activity"/>
    <property type="evidence" value="ECO:0007669"/>
    <property type="project" value="InterPro"/>
</dbReference>
<dbReference type="PANTHER" id="PTHR14950:SF37">
    <property type="entry name" value="ENDORIBONUCLEASE DICER"/>
    <property type="match status" value="1"/>
</dbReference>
<dbReference type="GO" id="GO:0003723">
    <property type="term" value="F:RNA binding"/>
    <property type="evidence" value="ECO:0007669"/>
    <property type="project" value="TreeGrafter"/>
</dbReference>
<dbReference type="GO" id="GO:0005634">
    <property type="term" value="C:nucleus"/>
    <property type="evidence" value="ECO:0007669"/>
    <property type="project" value="TreeGrafter"/>
</dbReference>
<feature type="domain" description="RNase III" evidence="3">
    <location>
        <begin position="42"/>
        <end position="202"/>
    </location>
</feature>
<evidence type="ECO:0000256" key="2">
    <source>
        <dbReference type="SAM" id="MobiDB-lite"/>
    </source>
</evidence>